<dbReference type="Proteomes" id="UP000004995">
    <property type="component" value="Unassembled WGS sequence"/>
</dbReference>
<dbReference type="HOGENOM" id="CLU_329943_0_0_1"/>
<accession>K4A2A2</accession>
<feature type="region of interest" description="Disordered" evidence="1">
    <location>
        <begin position="154"/>
        <end position="242"/>
    </location>
</feature>
<dbReference type="EnsemblPlants" id="KQL22665">
    <property type="protein sequence ID" value="KQL22665"/>
    <property type="gene ID" value="SETIT_032999mg"/>
</dbReference>
<dbReference type="FunCoup" id="K4A2A2">
    <property type="interactions" value="172"/>
</dbReference>
<evidence type="ECO:0000313" key="3">
    <source>
        <dbReference type="Proteomes" id="UP000004995"/>
    </source>
</evidence>
<dbReference type="InParanoid" id="K4A2A2"/>
<reference evidence="2" key="2">
    <citation type="submission" date="2018-08" db="UniProtKB">
        <authorList>
            <consortium name="EnsemblPlants"/>
        </authorList>
    </citation>
    <scope>IDENTIFICATION</scope>
    <source>
        <strain evidence="2">Yugu1</strain>
    </source>
</reference>
<dbReference type="OMA" id="GNDTAFM"/>
<feature type="region of interest" description="Disordered" evidence="1">
    <location>
        <begin position="539"/>
        <end position="572"/>
    </location>
</feature>
<protein>
    <recommendedName>
        <fullName evidence="4">Response regulatory domain-containing protein</fullName>
    </recommendedName>
</protein>
<proteinExistence type="predicted"/>
<dbReference type="eggNOG" id="ENOG502RRR6">
    <property type="taxonomic scope" value="Eukaryota"/>
</dbReference>
<keyword evidence="3" id="KW-1185">Reference proteome</keyword>
<feature type="compositionally biased region" description="Polar residues" evidence="1">
    <location>
        <begin position="222"/>
        <end position="236"/>
    </location>
</feature>
<organism evidence="2 3">
    <name type="scientific">Setaria italica</name>
    <name type="common">Foxtail millet</name>
    <name type="synonym">Panicum italicum</name>
    <dbReference type="NCBI Taxonomy" id="4555"/>
    <lineage>
        <taxon>Eukaryota</taxon>
        <taxon>Viridiplantae</taxon>
        <taxon>Streptophyta</taxon>
        <taxon>Embryophyta</taxon>
        <taxon>Tracheophyta</taxon>
        <taxon>Spermatophyta</taxon>
        <taxon>Magnoliopsida</taxon>
        <taxon>Liliopsida</taxon>
        <taxon>Poales</taxon>
        <taxon>Poaceae</taxon>
        <taxon>PACMAD clade</taxon>
        <taxon>Panicoideae</taxon>
        <taxon>Panicodae</taxon>
        <taxon>Paniceae</taxon>
        <taxon>Cenchrinae</taxon>
        <taxon>Setaria</taxon>
    </lineage>
</organism>
<evidence type="ECO:0000313" key="2">
    <source>
        <dbReference type="EnsemblPlants" id="KQL22665"/>
    </source>
</evidence>
<dbReference type="EMBL" id="AGNK02000702">
    <property type="status" value="NOT_ANNOTATED_CDS"/>
    <property type="molecule type" value="Genomic_DNA"/>
</dbReference>
<evidence type="ECO:0008006" key="4">
    <source>
        <dbReference type="Google" id="ProtNLM"/>
    </source>
</evidence>
<evidence type="ECO:0000256" key="1">
    <source>
        <dbReference type="SAM" id="MobiDB-lite"/>
    </source>
</evidence>
<reference evidence="3" key="1">
    <citation type="journal article" date="2012" name="Nat. Biotechnol.">
        <title>Reference genome sequence of the model plant Setaria.</title>
        <authorList>
            <person name="Bennetzen J.L."/>
            <person name="Schmutz J."/>
            <person name="Wang H."/>
            <person name="Percifield R."/>
            <person name="Hawkins J."/>
            <person name="Pontaroli A.C."/>
            <person name="Estep M."/>
            <person name="Feng L."/>
            <person name="Vaughn J.N."/>
            <person name="Grimwood J."/>
            <person name="Jenkins J."/>
            <person name="Barry K."/>
            <person name="Lindquist E."/>
            <person name="Hellsten U."/>
            <person name="Deshpande S."/>
            <person name="Wang X."/>
            <person name="Wu X."/>
            <person name="Mitros T."/>
            <person name="Triplett J."/>
            <person name="Yang X."/>
            <person name="Ye C.Y."/>
            <person name="Mauro-Herrera M."/>
            <person name="Wang L."/>
            <person name="Li P."/>
            <person name="Sharma M."/>
            <person name="Sharma R."/>
            <person name="Ronald P.C."/>
            <person name="Panaud O."/>
            <person name="Kellogg E.A."/>
            <person name="Brutnell T.P."/>
            <person name="Doust A.N."/>
            <person name="Tuskan G.A."/>
            <person name="Rokhsar D."/>
            <person name="Devos K.M."/>
        </authorList>
    </citation>
    <scope>NUCLEOTIDE SEQUENCE [LARGE SCALE GENOMIC DNA]</scope>
    <source>
        <strain evidence="3">cv. Yugu1</strain>
    </source>
</reference>
<sequence length="870" mass="90432">MKKLCPNSWVFSNTTSLALLALAVVRCSSVAYALKSFTSGDLEGFDVILVHAANAAACGFDFRAIVETDLLIPVIYFLEEDYEATGDEADELLRTLQAAGSYIIKKPLDIDEVRTRLWTVIAFRKCDLETKASRGGVAGLGVGGKDEDRVHFKVVMKGRGRKRKGSSSSSKHGGSSGTAAAAGGHPSAKGKEKENVGSQQQQNDGRANKAQKNGGGEAYNLPQPNTTMTNGQQQHVQHQRKPSDDLFMQSVLRMLAAPPNNPKFFTNATVPSYNPMFFSNAAGPSSNAAAFGNTITTTSGAPAAASRTLYSAAAPALHPVARQQQHPSAHNNVIFGNIAPSSAAAPTMAAAAYEPPQFSQGISNKQQEEDVHPLLMFGPFLYQGPTPPPPPVAQQDMLAPPAAAGDRFTGGMAGGGMTGGAPAAAAAEAVAYGNEVNLPFLQPPNLGVEQDGAKEPDMYASMAPPMAPQHVVNNALDDVAMLELMLSDSFNNYSAGSSFVVPEDHQVLGMVSNLNELTTMAGGALGSNNVVSLTAPHQGLSEAPNGGSSNTATFMAPQDPGAARDGDNGDQQQQDVLPQLMFGSFPYLGSPQQDMAAPAAVGDLFAGGMAGGDTAGGSSSAAATEAGAYGNDVSLSFLQPPNIIAEQDGDDELAGLMAMDLSYAIMADPHPPMLPQHIRDDASGKAKMLDLLFSDDFNDDCSAGSSLVAPDDQAPGMASNLNELTALAGGAFGSSGNDTAFMAPHQLVLDNGINGSLMGSQVQDTGAAMEGDDDAGLTVAMLPSDQYEDDDTSFPLHALLGDLHGPMLEFNDADLDAIPDGGAGTSLVAGEEGGRENGLDNLAGIDIPHDVMQLHDFPFPQPKNKNNVRE</sequence>
<feature type="compositionally biased region" description="Basic residues" evidence="1">
    <location>
        <begin position="154"/>
        <end position="165"/>
    </location>
</feature>
<feature type="compositionally biased region" description="Low complexity" evidence="1">
    <location>
        <begin position="166"/>
        <end position="187"/>
    </location>
</feature>
<dbReference type="AlphaFoldDB" id="K4A2A2"/>
<feature type="compositionally biased region" description="Polar residues" evidence="1">
    <location>
        <begin position="196"/>
        <end position="205"/>
    </location>
</feature>
<dbReference type="Gramene" id="KQL22665">
    <property type="protein sequence ID" value="KQL22665"/>
    <property type="gene ID" value="SETIT_032999mg"/>
</dbReference>
<name>K4A2A2_SETIT</name>